<accession>A0A1Z5IKX5</accession>
<comment type="caution">
    <text evidence="1">The sequence shown here is derived from an EMBL/GenBank/DDBJ whole genome shotgun (WGS) entry which is preliminary data.</text>
</comment>
<proteinExistence type="predicted"/>
<dbReference type="AlphaFoldDB" id="A0A1Z5IKX5"/>
<name>A0A1Z5IKX5_9LACO</name>
<dbReference type="Proteomes" id="UP000198402">
    <property type="component" value="Unassembled WGS sequence"/>
</dbReference>
<gene>
    <name evidence="1" type="ORF">IWT126_02145</name>
</gene>
<dbReference type="OrthoDB" id="2295132at2"/>
<keyword evidence="2" id="KW-1185">Reference proteome</keyword>
<dbReference type="RefSeq" id="WP_089137172.1">
    <property type="nucleotide sequence ID" value="NZ_BCMG01000012.1"/>
</dbReference>
<evidence type="ECO:0000313" key="2">
    <source>
        <dbReference type="Proteomes" id="UP000198402"/>
    </source>
</evidence>
<evidence type="ECO:0000313" key="1">
    <source>
        <dbReference type="EMBL" id="GAX02081.1"/>
    </source>
</evidence>
<reference evidence="1 2" key="1">
    <citation type="submission" date="2015-11" db="EMBL/GenBank/DDBJ databases">
        <title>Draft genome sequences of new species of the genus Lactobacillus isolated from orchardgrass silage.</title>
        <authorList>
            <person name="Tohno M."/>
            <person name="Tanizawa Y."/>
            <person name="Arita M."/>
        </authorList>
    </citation>
    <scope>NUCLEOTIDE SEQUENCE [LARGE SCALE GENOMIC DNA]</scope>
    <source>
        <strain evidence="1 2">IWT126</strain>
    </source>
</reference>
<organism evidence="1 2">
    <name type="scientific">Secundilactobacillus silagei JCM 19001</name>
    <dbReference type="NCBI Taxonomy" id="1302250"/>
    <lineage>
        <taxon>Bacteria</taxon>
        <taxon>Bacillati</taxon>
        <taxon>Bacillota</taxon>
        <taxon>Bacilli</taxon>
        <taxon>Lactobacillales</taxon>
        <taxon>Lactobacillaceae</taxon>
        <taxon>Secundilactobacillus</taxon>
    </lineage>
</organism>
<dbReference type="STRING" id="1302250.GCA_001313225_02659"/>
<protein>
    <submittedName>
        <fullName evidence="1">Uncharacterized protein</fullName>
    </submittedName>
</protein>
<dbReference type="EMBL" id="BCMG01000012">
    <property type="protein sequence ID" value="GAX02081.1"/>
    <property type="molecule type" value="Genomic_DNA"/>
</dbReference>
<sequence length="132" mass="14670">MIMTTQKITDFLAANNVDPNTLGGFAVQNNFGDDLVIDEKPVDDFYTCLQVTRQQFEEKATKTKMVTAYNNSKIEIVLFSWRKERAAGTPKYTDSGDTGVIVNTGAAVYVDVFSDKDLNKQLGALISNYIVK</sequence>